<keyword evidence="2" id="KW-1185">Reference proteome</keyword>
<sequence>MRDIFEPRHELAKSIYLAFQTEGSKRKGRTVDAWVQAEREAVFRECLRQAQMRGLHALTMDEAAAAERYAYGSTDYGAKWTYQLVRLMAPTEGQAY</sequence>
<name>A0ABS7SLT1_9BURK</name>
<reference evidence="1 2" key="1">
    <citation type="submission" date="2021-08" db="EMBL/GenBank/DDBJ databases">
        <title>Massilia sp. R798.</title>
        <authorList>
            <person name="Baek J.H."/>
            <person name="Jung H.S."/>
            <person name="Kim K.R."/>
            <person name="Jeon C.O."/>
        </authorList>
    </citation>
    <scope>NUCLEOTIDE SEQUENCE [LARGE SCALE GENOMIC DNA]</scope>
    <source>
        <strain evidence="1 2">R798</strain>
    </source>
</reference>
<protein>
    <recommendedName>
        <fullName evidence="3">Transposase</fullName>
    </recommendedName>
</protein>
<dbReference type="Proteomes" id="UP000809349">
    <property type="component" value="Unassembled WGS sequence"/>
</dbReference>
<evidence type="ECO:0000313" key="2">
    <source>
        <dbReference type="Proteomes" id="UP000809349"/>
    </source>
</evidence>
<evidence type="ECO:0000313" key="1">
    <source>
        <dbReference type="EMBL" id="MBZ2207133.1"/>
    </source>
</evidence>
<proteinExistence type="predicted"/>
<dbReference type="RefSeq" id="WP_223467636.1">
    <property type="nucleotide sequence ID" value="NZ_JAFBIL020000003.1"/>
</dbReference>
<gene>
    <name evidence="1" type="ORF">I4X03_007655</name>
</gene>
<organism evidence="1 2">
    <name type="scientific">Massilia soli</name>
    <dbReference type="NCBI Taxonomy" id="2792854"/>
    <lineage>
        <taxon>Bacteria</taxon>
        <taxon>Pseudomonadati</taxon>
        <taxon>Pseudomonadota</taxon>
        <taxon>Betaproteobacteria</taxon>
        <taxon>Burkholderiales</taxon>
        <taxon>Oxalobacteraceae</taxon>
        <taxon>Telluria group</taxon>
        <taxon>Massilia</taxon>
    </lineage>
</organism>
<dbReference type="EMBL" id="JAFBIL020000003">
    <property type="protein sequence ID" value="MBZ2207133.1"/>
    <property type="molecule type" value="Genomic_DNA"/>
</dbReference>
<accession>A0ABS7SLT1</accession>
<comment type="caution">
    <text evidence="1">The sequence shown here is derived from an EMBL/GenBank/DDBJ whole genome shotgun (WGS) entry which is preliminary data.</text>
</comment>
<evidence type="ECO:0008006" key="3">
    <source>
        <dbReference type="Google" id="ProtNLM"/>
    </source>
</evidence>